<gene>
    <name evidence="1" type="ORF">CMQ_7176</name>
</gene>
<sequence>MPYRFEHPYLIHPATLDCALQTSLLALAPAGTAVEMPRSKSDLLYDIYRPVLRAHAAYMDKLAHKDPPDTAQFRCCCLRIARDFATGWDELCLLAQMRRRKSACDTIVREVTAGLVREDEKQQNIVVWHRPPDPPVE</sequence>
<dbReference type="HOGENOM" id="CLU_1865337_0_0_1"/>
<accession>F0XNN1</accession>
<reference evidence="1 2" key="1">
    <citation type="journal article" date="2011" name="Proc. Natl. Acad. Sci. U.S.A.">
        <title>Genome and transcriptome analyses of the mountain pine beetle-fungal symbiont Grosmannia clavigera, a lodgepole pine pathogen.</title>
        <authorList>
            <person name="DiGuistini S."/>
            <person name="Wang Y."/>
            <person name="Liao N.Y."/>
            <person name="Taylor G."/>
            <person name="Tanguay P."/>
            <person name="Feau N."/>
            <person name="Henrissat B."/>
            <person name="Chan S.K."/>
            <person name="Hesse-Orce U."/>
            <person name="Alamouti S.M."/>
            <person name="Tsui C.K.M."/>
            <person name="Docking R.T."/>
            <person name="Levasseur A."/>
            <person name="Haridas S."/>
            <person name="Robertson G."/>
            <person name="Birol I."/>
            <person name="Holt R.A."/>
            <person name="Marra M.A."/>
            <person name="Hamelin R.C."/>
            <person name="Hirst M."/>
            <person name="Jones S.J.M."/>
            <person name="Bohlmann J."/>
            <person name="Breuil C."/>
        </authorList>
    </citation>
    <scope>NUCLEOTIDE SEQUENCE [LARGE SCALE GENOMIC DNA]</scope>
    <source>
        <strain evidence="2">kw1407 / UAMH 11150</strain>
    </source>
</reference>
<dbReference type="AlphaFoldDB" id="F0XNN1"/>
<keyword evidence="2" id="KW-1185">Reference proteome</keyword>
<dbReference type="EMBL" id="GL629801">
    <property type="protein sequence ID" value="EFX00174.1"/>
    <property type="molecule type" value="Genomic_DNA"/>
</dbReference>
<dbReference type="GeneID" id="25980691"/>
<dbReference type="InParanoid" id="F0XNN1"/>
<evidence type="ECO:0000313" key="2">
    <source>
        <dbReference type="Proteomes" id="UP000007796"/>
    </source>
</evidence>
<organism evidence="2">
    <name type="scientific">Grosmannia clavigera (strain kw1407 / UAMH 11150)</name>
    <name type="common">Blue stain fungus</name>
    <name type="synonym">Graphiocladiella clavigera</name>
    <dbReference type="NCBI Taxonomy" id="655863"/>
    <lineage>
        <taxon>Eukaryota</taxon>
        <taxon>Fungi</taxon>
        <taxon>Dikarya</taxon>
        <taxon>Ascomycota</taxon>
        <taxon>Pezizomycotina</taxon>
        <taxon>Sordariomycetes</taxon>
        <taxon>Sordariomycetidae</taxon>
        <taxon>Ophiostomatales</taxon>
        <taxon>Ophiostomataceae</taxon>
        <taxon>Leptographium</taxon>
    </lineage>
</organism>
<dbReference type="RefSeq" id="XP_014169656.1">
    <property type="nucleotide sequence ID" value="XM_014314181.1"/>
</dbReference>
<proteinExistence type="predicted"/>
<name>F0XNN1_GROCL</name>
<evidence type="ECO:0000313" key="1">
    <source>
        <dbReference type="EMBL" id="EFX00174.1"/>
    </source>
</evidence>
<dbReference type="Gene3D" id="3.10.129.120">
    <property type="match status" value="1"/>
</dbReference>
<dbReference type="Proteomes" id="UP000007796">
    <property type="component" value="Unassembled WGS sequence"/>
</dbReference>
<protein>
    <submittedName>
        <fullName evidence="1">Uncharacterized protein</fullName>
    </submittedName>
</protein>